<keyword evidence="3 10" id="KW-1134">Transmembrane beta strand</keyword>
<dbReference type="Pfam" id="PF00593">
    <property type="entry name" value="TonB_dep_Rec_b-barrel"/>
    <property type="match status" value="1"/>
</dbReference>
<evidence type="ECO:0000256" key="8">
    <source>
        <dbReference type="ARBA" id="ARBA00023170"/>
    </source>
</evidence>
<evidence type="ECO:0000259" key="13">
    <source>
        <dbReference type="Pfam" id="PF00593"/>
    </source>
</evidence>
<dbReference type="Pfam" id="PF07715">
    <property type="entry name" value="Plug"/>
    <property type="match status" value="1"/>
</dbReference>
<feature type="domain" description="TonB-dependent receptor plug" evidence="14">
    <location>
        <begin position="67"/>
        <end position="175"/>
    </location>
</feature>
<dbReference type="Proteomes" id="UP000663720">
    <property type="component" value="Chromosome"/>
</dbReference>
<evidence type="ECO:0000256" key="6">
    <source>
        <dbReference type="ARBA" id="ARBA00023077"/>
    </source>
</evidence>
<dbReference type="InterPro" id="IPR037066">
    <property type="entry name" value="Plug_dom_sf"/>
</dbReference>
<keyword evidence="4 10" id="KW-0812">Transmembrane</keyword>
<proteinExistence type="inferred from homology"/>
<keyword evidence="9 10" id="KW-0998">Cell outer membrane</keyword>
<evidence type="ECO:0000256" key="4">
    <source>
        <dbReference type="ARBA" id="ARBA00022692"/>
    </source>
</evidence>
<evidence type="ECO:0000256" key="12">
    <source>
        <dbReference type="SAM" id="SignalP"/>
    </source>
</evidence>
<evidence type="ECO:0000256" key="3">
    <source>
        <dbReference type="ARBA" id="ARBA00022452"/>
    </source>
</evidence>
<evidence type="ECO:0000256" key="1">
    <source>
        <dbReference type="ARBA" id="ARBA00004571"/>
    </source>
</evidence>
<dbReference type="InterPro" id="IPR000531">
    <property type="entry name" value="Beta-barrel_TonB"/>
</dbReference>
<dbReference type="GO" id="GO:0009279">
    <property type="term" value="C:cell outer membrane"/>
    <property type="evidence" value="ECO:0007669"/>
    <property type="project" value="UniProtKB-SubCell"/>
</dbReference>
<dbReference type="KEGG" id="dli:dnl_46530"/>
<sequence>MRRKNIYFFKSILLAGIFVLGMSFSLMAQEQMKISKTIEHEIDEEIMWIQEEAAITIGIATKTEKKIEDAPGSVTVISREELRRRNIRTVDEAFSELAGIFVKRTKGLMDTGDFVTMRGFNDSEYMLVLLDGQPLNDGYTASLRWAVLPVDNIEKIEIIRGAASALYGGNAVGGVVNIITSTPKSLEMSATGGYGTNDTKRYRVSLGNRFAEKLSIGIGYEKEVTDGYVTTPVVRTIKNGEGNVSGGYPMNDDTGNITQWVVGDRGIQNGEKYSFYGKAGFDFSDTGNISLTVIQGHHEYDYEPPNTYMGTLSGSAVSGEGFKADFSPNDFIYGGIAEDDTDIYTLSFRELFGRIHVNAQTGLRKTEYGYAVESGGAEKNYYDCPGSLTLIDTETWFSEIHGDIPIGKNHTLLAGFSFRTDKADTNEYDVPYYRSFSDKSSSTFHSGGKDEIWAVFLEDEWKISETFALYLGGRYDSWQVSNGSSGESGDETQYESNNDAEFSPRAAGVWKAFSDTIFRASIGSAFRPPNIYELYRTRSTRTATYEGNPNLSPETVRTYEAGVEQYLFDRKARVSLTGYRNDIDDLIYYKDDTENKTKTRMNAGKARTHGLELEASYNIHKNARLWGNYTYTYAKITDNPLDPASEDKYVAGVPKTTWNLGLDVYHQWFKGSLAGRYFSKIYNNEDNTDIEEGVYQTYEPAFYLDGKITFIPYKWAKWAEFSLSVDNMLDEDYYEYYIQDERTFLFEITLRY</sequence>
<evidence type="ECO:0000256" key="10">
    <source>
        <dbReference type="PROSITE-ProRule" id="PRU01360"/>
    </source>
</evidence>
<dbReference type="AlphaFoldDB" id="A0A975BBM4"/>
<evidence type="ECO:0000313" key="16">
    <source>
        <dbReference type="Proteomes" id="UP000663720"/>
    </source>
</evidence>
<dbReference type="Gene3D" id="2.40.170.20">
    <property type="entry name" value="TonB-dependent receptor, beta-barrel domain"/>
    <property type="match status" value="1"/>
</dbReference>
<dbReference type="CDD" id="cd01347">
    <property type="entry name" value="ligand_gated_channel"/>
    <property type="match status" value="1"/>
</dbReference>
<reference evidence="15" key="1">
    <citation type="journal article" date="2021" name="Microb. Physiol.">
        <title>Proteogenomic Insights into the Physiology of Marine, Sulfate-Reducing, Filamentous Desulfonema limicola and Desulfonema magnum.</title>
        <authorList>
            <person name="Schnaars V."/>
            <person name="Wohlbrand L."/>
            <person name="Scheve S."/>
            <person name="Hinrichs C."/>
            <person name="Reinhardt R."/>
            <person name="Rabus R."/>
        </authorList>
    </citation>
    <scope>NUCLEOTIDE SEQUENCE</scope>
    <source>
        <strain evidence="15">5ac10</strain>
    </source>
</reference>
<keyword evidence="5 12" id="KW-0732">Signal</keyword>
<keyword evidence="2 10" id="KW-0813">Transport</keyword>
<dbReference type="PROSITE" id="PS52016">
    <property type="entry name" value="TONB_DEPENDENT_REC_3"/>
    <property type="match status" value="1"/>
</dbReference>
<evidence type="ECO:0000259" key="14">
    <source>
        <dbReference type="Pfam" id="PF07715"/>
    </source>
</evidence>
<dbReference type="InterPro" id="IPR039426">
    <property type="entry name" value="TonB-dep_rcpt-like"/>
</dbReference>
<dbReference type="PANTHER" id="PTHR30069:SF29">
    <property type="entry name" value="HEMOGLOBIN AND HEMOGLOBIN-HAPTOGLOBIN-BINDING PROTEIN 1-RELATED"/>
    <property type="match status" value="1"/>
</dbReference>
<evidence type="ECO:0000313" key="15">
    <source>
        <dbReference type="EMBL" id="QTA82280.1"/>
    </source>
</evidence>
<dbReference type="InterPro" id="IPR012910">
    <property type="entry name" value="Plug_dom"/>
</dbReference>
<dbReference type="RefSeq" id="WP_207688225.1">
    <property type="nucleotide sequence ID" value="NZ_CP061799.1"/>
</dbReference>
<organism evidence="15 16">
    <name type="scientific">Desulfonema limicola</name>
    <dbReference type="NCBI Taxonomy" id="45656"/>
    <lineage>
        <taxon>Bacteria</taxon>
        <taxon>Pseudomonadati</taxon>
        <taxon>Thermodesulfobacteriota</taxon>
        <taxon>Desulfobacteria</taxon>
        <taxon>Desulfobacterales</taxon>
        <taxon>Desulfococcaceae</taxon>
        <taxon>Desulfonema</taxon>
    </lineage>
</organism>
<comment type="similarity">
    <text evidence="10 11">Belongs to the TonB-dependent receptor family.</text>
</comment>
<evidence type="ECO:0000256" key="5">
    <source>
        <dbReference type="ARBA" id="ARBA00022729"/>
    </source>
</evidence>
<accession>A0A975BBM4</accession>
<dbReference type="GO" id="GO:0044718">
    <property type="term" value="P:siderophore transmembrane transport"/>
    <property type="evidence" value="ECO:0007669"/>
    <property type="project" value="TreeGrafter"/>
</dbReference>
<evidence type="ECO:0000256" key="2">
    <source>
        <dbReference type="ARBA" id="ARBA00022448"/>
    </source>
</evidence>
<evidence type="ECO:0000256" key="11">
    <source>
        <dbReference type="RuleBase" id="RU003357"/>
    </source>
</evidence>
<dbReference type="SUPFAM" id="SSF56935">
    <property type="entry name" value="Porins"/>
    <property type="match status" value="1"/>
</dbReference>
<protein>
    <submittedName>
        <fullName evidence="15">TonB-dependent receptor-like superfamily protein</fullName>
    </submittedName>
</protein>
<gene>
    <name evidence="15" type="ORF">dnl_46530</name>
</gene>
<evidence type="ECO:0000256" key="9">
    <source>
        <dbReference type="ARBA" id="ARBA00023237"/>
    </source>
</evidence>
<dbReference type="EMBL" id="CP061799">
    <property type="protein sequence ID" value="QTA82280.1"/>
    <property type="molecule type" value="Genomic_DNA"/>
</dbReference>
<keyword evidence="7 10" id="KW-0472">Membrane</keyword>
<dbReference type="InterPro" id="IPR036942">
    <property type="entry name" value="Beta-barrel_TonB_sf"/>
</dbReference>
<name>A0A975BBM4_9BACT</name>
<feature type="chain" id="PRO_5036939064" evidence="12">
    <location>
        <begin position="29"/>
        <end position="752"/>
    </location>
</feature>
<comment type="subcellular location">
    <subcellularLocation>
        <location evidence="1 10">Cell outer membrane</location>
        <topology evidence="1 10">Multi-pass membrane protein</topology>
    </subcellularLocation>
</comment>
<dbReference type="Gene3D" id="2.170.130.10">
    <property type="entry name" value="TonB-dependent receptor, plug domain"/>
    <property type="match status" value="1"/>
</dbReference>
<dbReference type="GO" id="GO:0015344">
    <property type="term" value="F:siderophore uptake transmembrane transporter activity"/>
    <property type="evidence" value="ECO:0007669"/>
    <property type="project" value="TreeGrafter"/>
</dbReference>
<keyword evidence="8 15" id="KW-0675">Receptor</keyword>
<evidence type="ECO:0000256" key="7">
    <source>
        <dbReference type="ARBA" id="ARBA00023136"/>
    </source>
</evidence>
<keyword evidence="6 11" id="KW-0798">TonB box</keyword>
<keyword evidence="16" id="KW-1185">Reference proteome</keyword>
<feature type="domain" description="TonB-dependent receptor-like beta-barrel" evidence="13">
    <location>
        <begin position="300"/>
        <end position="727"/>
    </location>
</feature>
<dbReference type="PANTHER" id="PTHR30069">
    <property type="entry name" value="TONB-DEPENDENT OUTER MEMBRANE RECEPTOR"/>
    <property type="match status" value="1"/>
</dbReference>
<feature type="signal peptide" evidence="12">
    <location>
        <begin position="1"/>
        <end position="28"/>
    </location>
</feature>